<dbReference type="KEGG" id="taz:TREAZ_0047"/>
<keyword evidence="2" id="KW-1185">Reference proteome</keyword>
<dbReference type="Gene3D" id="2.60.40.4070">
    <property type="match status" value="1"/>
</dbReference>
<proteinExistence type="predicted"/>
<accession>F5YFN0</accession>
<dbReference type="InParanoid" id="F5YFN0"/>
<reference evidence="2" key="1">
    <citation type="submission" date="2009-12" db="EMBL/GenBank/DDBJ databases">
        <title>Complete sequence of Treponema azotonutricium strain ZAS-9.</title>
        <authorList>
            <person name="Tetu S.G."/>
            <person name="Matson E."/>
            <person name="Ren Q."/>
            <person name="Seshadri R."/>
            <person name="Elbourne L."/>
            <person name="Hassan K.A."/>
            <person name="Durkin A."/>
            <person name="Radune D."/>
            <person name="Mohamoud Y."/>
            <person name="Shay R."/>
            <person name="Jin S."/>
            <person name="Zhang X."/>
            <person name="Lucey K."/>
            <person name="Ballor N.R."/>
            <person name="Ottesen E."/>
            <person name="Rosenthal R."/>
            <person name="Allen A."/>
            <person name="Leadbetter J.R."/>
            <person name="Paulsen I.T."/>
        </authorList>
    </citation>
    <scope>NUCLEOTIDE SEQUENCE [LARGE SCALE GENOMIC DNA]</scope>
    <source>
        <strain evidence="2">ATCC BAA-888 / DSM 13862 / ZAS-9</strain>
    </source>
</reference>
<dbReference type="HOGENOM" id="CLU_237530_0_0_12"/>
<gene>
    <name evidence="1" type="ordered locus">TREAZ_0047</name>
</gene>
<protein>
    <recommendedName>
        <fullName evidence="3">FlgD Ig-like domain-containing protein</fullName>
    </recommendedName>
</protein>
<dbReference type="Proteomes" id="UP000009222">
    <property type="component" value="Chromosome"/>
</dbReference>
<dbReference type="EMBL" id="CP001841">
    <property type="protein sequence ID" value="AEF80829.1"/>
    <property type="molecule type" value="Genomic_DNA"/>
</dbReference>
<reference evidence="1 2" key="2">
    <citation type="journal article" date="2011" name="ISME J.">
        <title>RNA-seq reveals cooperative metabolic interactions between two termite-gut spirochete species in co-culture.</title>
        <authorList>
            <person name="Rosenthal A.Z."/>
            <person name="Matson E.G."/>
            <person name="Eldar A."/>
            <person name="Leadbetter J.R."/>
        </authorList>
    </citation>
    <scope>NUCLEOTIDE SEQUENCE [LARGE SCALE GENOMIC DNA]</scope>
    <source>
        <strain evidence="2">ATCC BAA-888 / DSM 13862 / ZAS-9</strain>
    </source>
</reference>
<evidence type="ECO:0008006" key="3">
    <source>
        <dbReference type="Google" id="ProtNLM"/>
    </source>
</evidence>
<sequence length="1824" mass="194707">MDITANGPISVSADINTNYTGSVRAVKIETNNAAPLNNAIIFSNGALAAETLTIIAGPDSGSGDLTIGPSSTIAVTGIADESIVIQANNVSGTGSTHATAGNIYLELDDLTGSYAAMSATGPAPGGHIYISSRGARDIIYYSGTFPSADTHLPGSAAKINSAATGAQVFLKTKSNKSIYFVNVSDATAKTLEADSTLGTGGFIEFYNSFSYTGPTVNHLTLKPGSGNVRFWALLDVSGTATINMGDAAYFTTTSPLTILRGSGNITAAGINLVSVEGTAGQNNDLTLDSKNTSTSLHINVNGDMGTTSLGLGDITVSNAADAAFENAVYAASFTQAAGSGATTFNSTQNYGGSFAFTGTDLSVNNTMTAGTTITIPNAVNVTFGVSAAVAAVSFTQAAGTGTTAFNGIQNYTGDFAFTGNDLTLNNTLTTTGSITLDNSGTLSVNTGATISSGDVFSQINSGGTNQIGANITTTNVVSAKAEITFAAPLTLIDNVILNSAGSGGSISLQTVDDVVPGGNLGLTNGAGTITLNGNIVINGTFTQTGAGPIALANTAANIITAAGITIEGPITGAGKNLILDTGAAGDIVVFGAIGGTGVSRLGAITVSNAEDVTFNAGVRAESFAQTIGTGMTTFEGTQDYSGSFVFGTASTSGVNLTVNNTLITGTTIYIKDTGTFAVGNYGDIQPGTTLTISGTTTNTGTITAGETGIYTEVIIFNGNYSGAAGYLNGNNRVPLTGDPEDAIVFNGQIADLGIFYHRHNTIVLRGDYIVPMSEIQTFQHNVASPLGNVIIENRSEPTAPATTHPNIVQLTGDVIQMDAMTLEIKPETLTSPANELHLSIGTASPSPSFSWQMGGTVITAPATTPAFSKGFIGLNGTLIMDKGAILQTEDFYNAPAANHKIEINEANKIIARGNVFINYDFDTGASPNGIKDLTLVMNSTAAKQLRVRENIASPFIPQVTLGNLVVEDDSKAIIFTNTVFKGSITIGNNAELGTNSVIPPLPYSAAYYPRIIVNENWIQKSGGKFNYNKSMVEIGDSSYTGAAVSHTISGDTTWWILACHENKAILKFSNWVDAATAGHTIYGGLFIAPNTMDLFPDHSTAITLTRENDKNEANTGVYPNSPQWLPPNDANEHFWLFSLNPSAEMIINHLEIFYSYSATKIPVPSESDGSGNYYISAFPYVLIDKINIGNDPVLIDPLEPDPAKRNYAHLTAPDNRFNVNWFIINNFFYSFTEDSNHNGRIDRIRLQSAFDLNGDFSDFEINVRNKHTGEPYKVKANGYRRVEEYITSSPDHDLDSIYVFLEEKPYTDSDVTLEWEIVRNTSLKDLATGYTIIGNPPPQKASDPAQDKGITTDTAAPRISYALAIPEHPELFFQLSEKLDSSAVLSVSVNSPASSGTLESLDADEYREFRMDLTTGYSVSDLAAEMQYFTLHNAVDLAVRVEDLCTPSSTRPYYFMYPHPKYPQNYNYEVNGGAFQPYKIVIDTDNPAGIVYPPNKTYDISSGIPGYATHRVTDVLISVPPSNGTDTRYFVWPVWARYDQSSNANIPSLDADSFWGQDGSDTGLIWEFTGKKYLEERDSVLQARLNDNLASSSIVPKIVYDYSVNQTYRTQGFNRLDHGLWLPRDIAIPPSPPNTETNPYFTNIVPYFWFNPPARSPDGNAGSILFQYKFSKDEPNYDSGKILDFFFHLSGSPDDLFAGRLDIAPKAAIPANWYRLVRPFGFEIHDITLQRSGVTVLNNVINPNNGESAYVQYHLAKGGQVTIQVFTMDGTMVDILYRGYREAGEYRAAWKGTNRGGRAVARGMYFIRVVGPDIDEIRKVMVVK</sequence>
<dbReference type="eggNOG" id="COG3210">
    <property type="taxonomic scope" value="Bacteria"/>
</dbReference>
<dbReference type="STRING" id="545695.TREAZ_0047"/>
<evidence type="ECO:0000313" key="1">
    <source>
        <dbReference type="EMBL" id="AEF80829.1"/>
    </source>
</evidence>
<dbReference type="eggNOG" id="COG2911">
    <property type="taxonomic scope" value="Bacteria"/>
</dbReference>
<name>F5YFN0_LEAAZ</name>
<evidence type="ECO:0000313" key="2">
    <source>
        <dbReference type="Proteomes" id="UP000009222"/>
    </source>
</evidence>
<organism evidence="1 2">
    <name type="scientific">Leadbettera azotonutricia (strain ATCC BAA-888 / DSM 13862 / ZAS-9)</name>
    <name type="common">Treponema azotonutricium</name>
    <dbReference type="NCBI Taxonomy" id="545695"/>
    <lineage>
        <taxon>Bacteria</taxon>
        <taxon>Pseudomonadati</taxon>
        <taxon>Spirochaetota</taxon>
        <taxon>Spirochaetia</taxon>
        <taxon>Spirochaetales</taxon>
        <taxon>Breznakiellaceae</taxon>
        <taxon>Leadbettera</taxon>
    </lineage>
</organism>